<organism evidence="2 3">
    <name type="scientific">Streptomyces hainanensis</name>
    <dbReference type="NCBI Taxonomy" id="402648"/>
    <lineage>
        <taxon>Bacteria</taxon>
        <taxon>Bacillati</taxon>
        <taxon>Actinomycetota</taxon>
        <taxon>Actinomycetes</taxon>
        <taxon>Kitasatosporales</taxon>
        <taxon>Streptomycetaceae</taxon>
        <taxon>Streptomyces</taxon>
    </lineage>
</organism>
<feature type="transmembrane region" description="Helical" evidence="1">
    <location>
        <begin position="457"/>
        <end position="483"/>
    </location>
</feature>
<feature type="transmembrane region" description="Helical" evidence="1">
    <location>
        <begin position="60"/>
        <end position="82"/>
    </location>
</feature>
<feature type="transmembrane region" description="Helical" evidence="1">
    <location>
        <begin position="415"/>
        <end position="437"/>
    </location>
</feature>
<keyword evidence="1" id="KW-0472">Membrane</keyword>
<comment type="caution">
    <text evidence="2">The sequence shown here is derived from an EMBL/GenBank/DDBJ whole genome shotgun (WGS) entry which is preliminary data.</text>
</comment>
<dbReference type="RefSeq" id="WP_132820454.1">
    <property type="nucleotide sequence ID" value="NZ_SMKI01000320.1"/>
</dbReference>
<feature type="transmembrane region" description="Helical" evidence="1">
    <location>
        <begin position="489"/>
        <end position="510"/>
    </location>
</feature>
<proteinExistence type="predicted"/>
<dbReference type="OrthoDB" id="4334618at2"/>
<evidence type="ECO:0000313" key="2">
    <source>
        <dbReference type="EMBL" id="TDC70024.1"/>
    </source>
</evidence>
<feature type="transmembrane region" description="Helical" evidence="1">
    <location>
        <begin position="176"/>
        <end position="195"/>
    </location>
</feature>
<feature type="transmembrane region" description="Helical" evidence="1">
    <location>
        <begin position="233"/>
        <end position="254"/>
    </location>
</feature>
<dbReference type="AlphaFoldDB" id="A0A4R4T404"/>
<gene>
    <name evidence="2" type="ORF">E1283_25280</name>
</gene>
<feature type="transmembrane region" description="Helical" evidence="1">
    <location>
        <begin position="103"/>
        <end position="130"/>
    </location>
</feature>
<keyword evidence="1" id="KW-0812">Transmembrane</keyword>
<accession>A0A4R4T404</accession>
<sequence length="531" mass="54399">MSSAVAVSAVFVRLKLSLLRNGVRQTTGRSAAFVGSVLLSLLVGGLTLLGMVALRGAEHAVDLSVVLVALIGLGWAFLPLFVGGADETLDPGRLAMLPLSPRALLAGQLAASVVGPGPLFSLLLVSGAAVAVAESAAGWLVSVVVVPLVLLVCTTLTRAIATANARLLSSRRGRDLAILSGIVVVFGIQGLNLGLSRLSEENLDSLGSLADVLGWVPPASGITAVRAASDGSYGVALGALAVTGAALALLLGWWSRTLTRLMTAPDASTLGESGSETARSGTGRAWSRWLPEGRAGAAMERSLRYAWRDPKTKMGWVMALGMGLLFPVIWAAQGNASVYQSCWASGMLGLLMFNQFGQDYSGFWLVAGTIADRRDALAELRGRALAIALVAVPFTTVVVVLSAVLLGVPSALPDALGVALAALGALLAAGAVASARFPYSVPQDNPMKNVAPGQGSVAWVGILAGLACGAALCAPLIALTMWLHGAADGLVWTILPLGAAYGLLLAWAGLRVAARWTADRLPEILTAVSRG</sequence>
<dbReference type="Proteomes" id="UP000295345">
    <property type="component" value="Unassembled WGS sequence"/>
</dbReference>
<keyword evidence="3" id="KW-1185">Reference proteome</keyword>
<reference evidence="2 3" key="1">
    <citation type="submission" date="2019-03" db="EMBL/GenBank/DDBJ databases">
        <title>Draft genome sequences of novel Actinobacteria.</title>
        <authorList>
            <person name="Sahin N."/>
            <person name="Ay H."/>
            <person name="Saygin H."/>
        </authorList>
    </citation>
    <scope>NUCLEOTIDE SEQUENCE [LARGE SCALE GENOMIC DNA]</scope>
    <source>
        <strain evidence="2 3">DSM 41900</strain>
    </source>
</reference>
<keyword evidence="1" id="KW-1133">Transmembrane helix</keyword>
<dbReference type="EMBL" id="SMKI01000320">
    <property type="protein sequence ID" value="TDC70024.1"/>
    <property type="molecule type" value="Genomic_DNA"/>
</dbReference>
<feature type="transmembrane region" description="Helical" evidence="1">
    <location>
        <begin position="314"/>
        <end position="332"/>
    </location>
</feature>
<name>A0A4R4T404_9ACTN</name>
<feature type="transmembrane region" description="Helical" evidence="1">
    <location>
        <begin position="136"/>
        <end position="156"/>
    </location>
</feature>
<evidence type="ECO:0000313" key="3">
    <source>
        <dbReference type="Proteomes" id="UP000295345"/>
    </source>
</evidence>
<protein>
    <submittedName>
        <fullName evidence="2">Transporter</fullName>
    </submittedName>
</protein>
<feature type="transmembrane region" description="Helical" evidence="1">
    <location>
        <begin position="30"/>
        <end position="54"/>
    </location>
</feature>
<evidence type="ECO:0000256" key="1">
    <source>
        <dbReference type="SAM" id="Phobius"/>
    </source>
</evidence>
<feature type="transmembrane region" description="Helical" evidence="1">
    <location>
        <begin position="384"/>
        <end position="409"/>
    </location>
</feature>